<evidence type="ECO:0000313" key="2">
    <source>
        <dbReference type="EMBL" id="VVC97633.1"/>
    </source>
</evidence>
<reference evidence="2 3" key="1">
    <citation type="submission" date="2017-07" db="EMBL/GenBank/DDBJ databases">
        <authorList>
            <person name="Talla V."/>
            <person name="Backstrom N."/>
        </authorList>
    </citation>
    <scope>NUCLEOTIDE SEQUENCE [LARGE SCALE GENOMIC DNA]</scope>
</reference>
<keyword evidence="1" id="KW-0732">Signal</keyword>
<accession>A0A5E4QJ56</accession>
<name>A0A5E4QJ56_9NEOP</name>
<feature type="chain" id="PRO_5022888157" evidence="1">
    <location>
        <begin position="20"/>
        <end position="71"/>
    </location>
</feature>
<evidence type="ECO:0000313" key="3">
    <source>
        <dbReference type="Proteomes" id="UP000324832"/>
    </source>
</evidence>
<gene>
    <name evidence="2" type="ORF">LSINAPIS_LOCUS8865</name>
</gene>
<evidence type="ECO:0000256" key="1">
    <source>
        <dbReference type="SAM" id="SignalP"/>
    </source>
</evidence>
<dbReference type="SUPFAM" id="SSF100910">
    <property type="entry name" value="Chemosensory protein Csp2"/>
    <property type="match status" value="1"/>
</dbReference>
<feature type="signal peptide" evidence="1">
    <location>
        <begin position="1"/>
        <end position="19"/>
    </location>
</feature>
<dbReference type="Pfam" id="PF03392">
    <property type="entry name" value="OS-D"/>
    <property type="match status" value="1"/>
</dbReference>
<proteinExistence type="predicted"/>
<protein>
    <submittedName>
        <fullName evidence="2">Uncharacterized protein</fullName>
    </submittedName>
</protein>
<sequence>MATTMTTAFIFVLIPDAFSESCRRCNAKQKHMGNVFFENLKKYPEYYDEIVKKYDPSGIYTDKLLEAFKGY</sequence>
<dbReference type="InterPro" id="IPR005055">
    <property type="entry name" value="A10/PebIII"/>
</dbReference>
<organism evidence="2 3">
    <name type="scientific">Leptidea sinapis</name>
    <dbReference type="NCBI Taxonomy" id="189913"/>
    <lineage>
        <taxon>Eukaryota</taxon>
        <taxon>Metazoa</taxon>
        <taxon>Ecdysozoa</taxon>
        <taxon>Arthropoda</taxon>
        <taxon>Hexapoda</taxon>
        <taxon>Insecta</taxon>
        <taxon>Pterygota</taxon>
        <taxon>Neoptera</taxon>
        <taxon>Endopterygota</taxon>
        <taxon>Lepidoptera</taxon>
        <taxon>Glossata</taxon>
        <taxon>Ditrysia</taxon>
        <taxon>Papilionoidea</taxon>
        <taxon>Pieridae</taxon>
        <taxon>Dismorphiinae</taxon>
        <taxon>Leptidea</taxon>
    </lineage>
</organism>
<dbReference type="InterPro" id="IPR036682">
    <property type="entry name" value="OS_D_A10/PebIII_sf"/>
</dbReference>
<keyword evidence="3" id="KW-1185">Reference proteome</keyword>
<dbReference type="AlphaFoldDB" id="A0A5E4QJ56"/>
<dbReference type="EMBL" id="FZQP02003256">
    <property type="protein sequence ID" value="VVC97633.1"/>
    <property type="molecule type" value="Genomic_DNA"/>
</dbReference>
<dbReference type="Gene3D" id="1.10.2080.10">
    <property type="entry name" value="Insect odorant-binding protein A10/Ejaculatory bulb-specific protein 3"/>
    <property type="match status" value="1"/>
</dbReference>
<dbReference type="Proteomes" id="UP000324832">
    <property type="component" value="Unassembled WGS sequence"/>
</dbReference>